<dbReference type="InterPro" id="IPR052419">
    <property type="entry name" value="5_3-deoxyribonucleotidase-like"/>
</dbReference>
<protein>
    <recommendedName>
        <fullName evidence="3">Nucleotidase</fullName>
        <ecNumber evidence="3">3.1.3.-</ecNumber>
    </recommendedName>
</protein>
<keyword evidence="6" id="KW-1185">Reference proteome</keyword>
<evidence type="ECO:0000256" key="1">
    <source>
        <dbReference type="ARBA" id="ARBA00009589"/>
    </source>
</evidence>
<proteinExistence type="inferred from homology"/>
<dbReference type="Pfam" id="PF06941">
    <property type="entry name" value="NT5C"/>
    <property type="match status" value="1"/>
</dbReference>
<dbReference type="AlphaFoldDB" id="A0A6B3TT86"/>
<evidence type="ECO:0000256" key="4">
    <source>
        <dbReference type="PIRSR" id="PIRSR610708-1"/>
    </source>
</evidence>
<evidence type="ECO:0000256" key="3">
    <source>
        <dbReference type="PIRNR" id="PIRNR021362"/>
    </source>
</evidence>
<dbReference type="InterPro" id="IPR009206">
    <property type="entry name" value="Nucleotidase_putative"/>
</dbReference>
<accession>A0A6B3TT86</accession>
<dbReference type="EC" id="3.1.3.-" evidence="3"/>
<reference evidence="5" key="1">
    <citation type="submission" date="2020-02" db="EMBL/GenBank/DDBJ databases">
        <title>Bacillus sedimentmangrovi sp. nov., isolated from sediment of the mangrove ecosystem.</title>
        <authorList>
            <person name="Liu G."/>
        </authorList>
    </citation>
    <scope>NUCLEOTIDE SEQUENCE [LARGE SCALE GENOMIC DNA]</scope>
    <source>
        <strain evidence="5">SgZ-7</strain>
    </source>
</reference>
<comment type="caution">
    <text evidence="5">The sequence shown here is derived from an EMBL/GenBank/DDBJ whole genome shotgun (WGS) entry which is preliminary data.</text>
</comment>
<dbReference type="Proteomes" id="UP000481621">
    <property type="component" value="Unassembled WGS sequence"/>
</dbReference>
<sequence>MKKRFGIDIDGTVTCPTSLLPFINQAFNINLAYEDIIEYDLTPFVNVPKEEFAKWFAQNEPIIYEGSPPAKGVKSVLNKWEKQQHELYFISARGPHLLEVTKKWFIDQGLTFHHIELIGSHDKVEAVNKYGIDLFFEDKHDNAVIIHEECKIPVILFNTPYNQDPIPKGVIRVNTWNEAQIWVDQWLRQQEQVYETKPLVM</sequence>
<dbReference type="GO" id="GO:0009264">
    <property type="term" value="P:deoxyribonucleotide catabolic process"/>
    <property type="evidence" value="ECO:0007669"/>
    <property type="project" value="InterPro"/>
</dbReference>
<dbReference type="InterPro" id="IPR036412">
    <property type="entry name" value="HAD-like_sf"/>
</dbReference>
<evidence type="ECO:0000256" key="2">
    <source>
        <dbReference type="ARBA" id="ARBA00022801"/>
    </source>
</evidence>
<dbReference type="PANTHER" id="PTHR35134:SF2">
    <property type="entry name" value="NUCLEOTIDASE YQFW-RELATED"/>
    <property type="match status" value="1"/>
</dbReference>
<dbReference type="EMBL" id="JAAIUV010000021">
    <property type="protein sequence ID" value="NEX79690.1"/>
    <property type="molecule type" value="Genomic_DNA"/>
</dbReference>
<organism evidence="5 6">
    <name type="scientific">Neobacillus thermocopriae</name>
    <dbReference type="NCBI Taxonomy" id="1215031"/>
    <lineage>
        <taxon>Bacteria</taxon>
        <taxon>Bacillati</taxon>
        <taxon>Bacillota</taxon>
        <taxon>Bacilli</taxon>
        <taxon>Bacillales</taxon>
        <taxon>Bacillaceae</taxon>
        <taxon>Neobacillus</taxon>
    </lineage>
</organism>
<comment type="similarity">
    <text evidence="1 3">Belongs to the 5'(3')-deoxyribonucleotidase family.</text>
</comment>
<feature type="active site" description="Nucleophile" evidence="4">
    <location>
        <position position="8"/>
    </location>
</feature>
<evidence type="ECO:0000313" key="5">
    <source>
        <dbReference type="EMBL" id="NEX79690.1"/>
    </source>
</evidence>
<dbReference type="PANTHER" id="PTHR35134">
    <property type="entry name" value="NUCLEOTIDASE YQFW-RELATED"/>
    <property type="match status" value="1"/>
</dbReference>
<feature type="active site" description="Proton donor" evidence="4">
    <location>
        <position position="10"/>
    </location>
</feature>
<name>A0A6B3TT86_9BACI</name>
<dbReference type="GO" id="GO:0008253">
    <property type="term" value="F:5'-nucleotidase activity"/>
    <property type="evidence" value="ECO:0007669"/>
    <property type="project" value="InterPro"/>
</dbReference>
<gene>
    <name evidence="5" type="ORF">G4Z05_12570</name>
</gene>
<dbReference type="SUPFAM" id="SSF56784">
    <property type="entry name" value="HAD-like"/>
    <property type="match status" value="1"/>
</dbReference>
<keyword evidence="2 3" id="KW-0378">Hydrolase</keyword>
<dbReference type="PIRSF" id="PIRSF021362">
    <property type="entry name" value="UCP021362_HAD"/>
    <property type="match status" value="1"/>
</dbReference>
<dbReference type="InterPro" id="IPR010708">
    <property type="entry name" value="5'(3')-deoxyribonucleotidase"/>
</dbReference>
<dbReference type="InterPro" id="IPR023214">
    <property type="entry name" value="HAD_sf"/>
</dbReference>
<evidence type="ECO:0000313" key="6">
    <source>
        <dbReference type="Proteomes" id="UP000481621"/>
    </source>
</evidence>
<dbReference type="Gene3D" id="3.40.50.1000">
    <property type="entry name" value="HAD superfamily/HAD-like"/>
    <property type="match status" value="1"/>
</dbReference>
<dbReference type="RefSeq" id="WP_163252200.1">
    <property type="nucleotide sequence ID" value="NZ_JAAIUV010000021.1"/>
</dbReference>